<gene>
    <name evidence="2" type="ORF">GCM10011365_25080</name>
</gene>
<name>A0A917CZE5_9GAMM</name>
<dbReference type="NCBIfam" id="NF047742">
    <property type="entry name" value="antiphage_MADS8"/>
    <property type="match status" value="1"/>
</dbReference>
<evidence type="ECO:0000256" key="1">
    <source>
        <dbReference type="SAM" id="MobiDB-lite"/>
    </source>
</evidence>
<comment type="caution">
    <text evidence="2">The sequence shown here is derived from an EMBL/GenBank/DDBJ whole genome shotgun (WGS) entry which is preliminary data.</text>
</comment>
<sequence>MSNAFIELTQEKINNAVTALLCPKISQILQERAPGHCMRVTDLDDDIMETLCLELRKQFPNGNIFILSHTHSAEKKHLITSTKLVELRNPQEDGELRSPLLVFIPTSLRTSAEDSFGVATFEELTFVDIYRELTEQLLQRVPVSLIASVKDIFSILLEEQWFLADEVSMVRFLLTALENGIDGETIGASLYELALIPDFKLFEDPAHVSGKIHRNIDSVRILANSHKSIRGRVAELGLQDKKLAASLINFFDKHDVHEPENWTRRIALEKNWWDVSFDKWAFAEEIALDKIDLNVDSTDLPAIAADESDDTLSGLIGQQVLVPNDRRKMNVVFDVNPHPKMINGLDHFTVQIMSQAGGPVGKSKKVKAWNPKRTNCTVSLTKLNKIDFEEGWHYIRVLPWTAEGDPVPMNDSGDGEDSIRPFQSEPFYVLPGGSLEEEPPQRAIPFEKSLEHAKIKLQLTALGDDRDPADVCISDINWSEGGKTKRNSKQELLVVKFGREGAMRIPISRILKSIEQRILAEPKHPSGWRMQINLSTPELPSEIGLKLPSSAAMQSFLSARELLFDAIRNGSSELICQGFSFEENKELCLAYAESYFDLIKSIMRNAEHNAGADRQSALIELKNILAVDSVHVVLTDFRGKHREALFVAPTHPLRVLWLLSWSTLAQEWIQQILTDGKDYLPAVRTALLEGLQAVNFPVGIPVEDGRVFTAVDNLNPFWCVCAPATEDNTRGLIAELCAALGLPEPATVGTDVNGTVIAEKIERYLSQHPYVRELSINVFNPGSGSVIAEALMALQHKNEFKSLRYNLNLFSSDPESPTLGDTLEQLLKPGTAGKYDSSDAFSISTGNHLFSKMSLAKHHNAEFHADADKFAAHLSILLDVFPAEEISVSPVKKGFPPLYGLIQDYDDNFIDDESGTFWQKSPRIGTNLQPGNSSCYDLLTNLTAKICSAISAVATTGANFAGVPVITLGLDSKERELIYQIHQVSDWVFTIDRNMGIEFFDHGGRKNRPDYLIDFVPGTSAHTTHNLIISSRSTDELEAMLRPVLEIHGLTADQNQTVAILAHLRSLSGQLALKLISADTQQKEALGLALARLYLEYQGALANQIIIPLDAHTDLYKSSSGDEVEDSVSLQRTDLALFDLDLTSRTITCNLVEVKCYSDVGDFSAFNQLKERISGQINQSERIIQRHFDPALKKNDRPDRLLKSRELALLLRFYLERALRYKIFENDAADEARLFLDTIEKGYSLQFRRSAIIFDFEKDGTDAPDNEVGIEFHRIGKNLVQALLDNCSLSLSEAFEDLADESSATLAELAIPEVPRLETAAFLTPKRERTTTIDELVVDVEDEAEDADDSQPKFENQPVEPENPVEPEPADETGNTPKDSISEQTNDTPEAEEPEPEPENIVAAEPEDVLVDMPDPVPPTEKEPSSKVKYDVMLGVTSDSPQYGLLGEVSGRKVALDLNHTHTISLFGVQGGGKSYTLGTAIEMASMPIPNINVLPSPLSTVIFHYSPTQDYAPEFTSMVGANTVEAEINILRERYKAEPEALKDILILTPSDKVEQRRQEYPDIEVQPIAFSAAELKAAHWKFLMGAIGSQSMYMRQINLIMRGLRNNLTLDAIRNGIDSSGLSDHLKELAQTRLQFASEYIDDSQKLQDLIWPGRLIIVDLRDEYIEKDEALGLFVVMLQIFSEATYKGNAFNKLVVFDEAHKYIENDDLVSGLVEVVREMRHKGTSIMVASQDPPSVPVSLIELSSQIIMHKFNSPAWLKHIQKANAALSDLTSDKMSHLGTGEAYVWSSKASDDSFTRSAVKVKCRPRVTQHGGSTKTAVDR</sequence>
<evidence type="ECO:0000313" key="3">
    <source>
        <dbReference type="Proteomes" id="UP000605253"/>
    </source>
</evidence>
<dbReference type="Gene3D" id="3.40.50.300">
    <property type="entry name" value="P-loop containing nucleotide triphosphate hydrolases"/>
    <property type="match status" value="1"/>
</dbReference>
<proteinExistence type="predicted"/>
<reference evidence="2" key="1">
    <citation type="journal article" date="2014" name="Int. J. Syst. Evol. Microbiol.">
        <title>Complete genome sequence of Corynebacterium casei LMG S-19264T (=DSM 44701T), isolated from a smear-ripened cheese.</title>
        <authorList>
            <consortium name="US DOE Joint Genome Institute (JGI-PGF)"/>
            <person name="Walter F."/>
            <person name="Albersmeier A."/>
            <person name="Kalinowski J."/>
            <person name="Ruckert C."/>
        </authorList>
    </citation>
    <scope>NUCLEOTIDE SEQUENCE</scope>
    <source>
        <strain evidence="2">CGMCC 1.12181</strain>
    </source>
</reference>
<evidence type="ECO:0008006" key="4">
    <source>
        <dbReference type="Google" id="ProtNLM"/>
    </source>
</evidence>
<dbReference type="Proteomes" id="UP000605253">
    <property type="component" value="Unassembled WGS sequence"/>
</dbReference>
<dbReference type="InterPro" id="IPR027417">
    <property type="entry name" value="P-loop_NTPase"/>
</dbReference>
<dbReference type="RefSeq" id="WP_188366112.1">
    <property type="nucleotide sequence ID" value="NZ_BAABJF010000007.1"/>
</dbReference>
<dbReference type="EMBL" id="BMEO01000019">
    <property type="protein sequence ID" value="GGG02885.1"/>
    <property type="molecule type" value="Genomic_DNA"/>
</dbReference>
<protein>
    <recommendedName>
        <fullName evidence="4">ATP-binding protein</fullName>
    </recommendedName>
</protein>
<accession>A0A917CZE5</accession>
<feature type="compositionally biased region" description="Acidic residues" evidence="1">
    <location>
        <begin position="1389"/>
        <end position="1398"/>
    </location>
</feature>
<reference evidence="2" key="2">
    <citation type="submission" date="2020-09" db="EMBL/GenBank/DDBJ databases">
        <authorList>
            <person name="Sun Q."/>
            <person name="Zhou Y."/>
        </authorList>
    </citation>
    <scope>NUCLEOTIDE SEQUENCE</scope>
    <source>
        <strain evidence="2">CGMCC 1.12181</strain>
    </source>
</reference>
<dbReference type="InterPro" id="IPR008571">
    <property type="entry name" value="HerA-like"/>
</dbReference>
<feature type="compositionally biased region" description="Polar residues" evidence="1">
    <location>
        <begin position="1373"/>
        <end position="1388"/>
    </location>
</feature>
<keyword evidence="3" id="KW-1185">Reference proteome</keyword>
<dbReference type="PANTHER" id="PTHR42957">
    <property type="entry name" value="HELICASE MJ1565-RELATED"/>
    <property type="match status" value="1"/>
</dbReference>
<dbReference type="PANTHER" id="PTHR42957:SF2">
    <property type="entry name" value="HELICASE HERA CENTRAL DOMAIN-CONTAINING PROTEIN"/>
    <property type="match status" value="1"/>
</dbReference>
<evidence type="ECO:0000313" key="2">
    <source>
        <dbReference type="EMBL" id="GGG02885.1"/>
    </source>
</evidence>
<feature type="region of interest" description="Disordered" evidence="1">
    <location>
        <begin position="1342"/>
        <end position="1407"/>
    </location>
</feature>
<dbReference type="SUPFAM" id="SSF52540">
    <property type="entry name" value="P-loop containing nucleoside triphosphate hydrolases"/>
    <property type="match status" value="1"/>
</dbReference>
<organism evidence="2 3">
    <name type="scientific">Marinicella pacifica</name>
    <dbReference type="NCBI Taxonomy" id="1171543"/>
    <lineage>
        <taxon>Bacteria</taxon>
        <taxon>Pseudomonadati</taxon>
        <taxon>Pseudomonadota</taxon>
        <taxon>Gammaproteobacteria</taxon>
        <taxon>Lysobacterales</taxon>
        <taxon>Marinicellaceae</taxon>
        <taxon>Marinicella</taxon>
    </lineage>
</organism>